<dbReference type="AlphaFoldDB" id="A0A9X6IL53"/>
<name>A0A9X6IL53_BACTU</name>
<reference evidence="1 2" key="1">
    <citation type="submission" date="2016-10" db="EMBL/GenBank/DDBJ databases">
        <title>Comparative genomics of Bacillus thuringiensis reveals a path to pathogens against multiple invertebrate hosts.</title>
        <authorList>
            <person name="Zheng J."/>
            <person name="Gao Q."/>
            <person name="Liu H."/>
            <person name="Peng D."/>
            <person name="Ruan L."/>
            <person name="Sun M."/>
        </authorList>
    </citation>
    <scope>NUCLEOTIDE SEQUENCE [LARGE SCALE GENOMIC DNA]</scope>
    <source>
        <strain evidence="1">BGSC 4I4</strain>
    </source>
</reference>
<proteinExistence type="predicted"/>
<accession>A0A9X6IL53</accession>
<protein>
    <submittedName>
        <fullName evidence="1">Uncharacterized protein</fullName>
    </submittedName>
</protein>
<gene>
    <name evidence="1" type="ORF">BK754_13020</name>
</gene>
<sequence>MSYHKSSSSSHYCRKHTITTGPFLVPFDAPSGGSNNRLIILIKNPTNRPLEADITIEFSAIPQFSIPGITLPYLNTLKEEPFPNGIGPTTILPKNILRLEVDITNAQNAVFHVNSTGDYLIGDNRPLRGKLEIEVIGGVGLTSPTNAGLIAADPSLTFHFGDFIV</sequence>
<dbReference type="EMBL" id="NFDT01000096">
    <property type="protein sequence ID" value="OTY95546.1"/>
    <property type="molecule type" value="Genomic_DNA"/>
</dbReference>
<dbReference type="RefSeq" id="WP_086411821.1">
    <property type="nucleotide sequence ID" value="NZ_NFDT01000096.1"/>
</dbReference>
<evidence type="ECO:0000313" key="1">
    <source>
        <dbReference type="EMBL" id="OTY95546.1"/>
    </source>
</evidence>
<evidence type="ECO:0000313" key="2">
    <source>
        <dbReference type="Proteomes" id="UP000194882"/>
    </source>
</evidence>
<organism evidence="1 2">
    <name type="scientific">Bacillus thuringiensis serovar subtoxicus</name>
    <dbReference type="NCBI Taxonomy" id="475791"/>
    <lineage>
        <taxon>Bacteria</taxon>
        <taxon>Bacillati</taxon>
        <taxon>Bacillota</taxon>
        <taxon>Bacilli</taxon>
        <taxon>Bacillales</taxon>
        <taxon>Bacillaceae</taxon>
        <taxon>Bacillus</taxon>
        <taxon>Bacillus cereus group</taxon>
    </lineage>
</organism>
<comment type="caution">
    <text evidence="1">The sequence shown here is derived from an EMBL/GenBank/DDBJ whole genome shotgun (WGS) entry which is preliminary data.</text>
</comment>
<dbReference type="Proteomes" id="UP000194882">
    <property type="component" value="Unassembled WGS sequence"/>
</dbReference>